<accession>A0A0N7KIQ5</accession>
<feature type="non-terminal residue" evidence="2">
    <location>
        <position position="228"/>
    </location>
</feature>
<organism evidence="2 3">
    <name type="scientific">Oryza sativa subsp. japonica</name>
    <name type="common">Rice</name>
    <dbReference type="NCBI Taxonomy" id="39947"/>
    <lineage>
        <taxon>Eukaryota</taxon>
        <taxon>Viridiplantae</taxon>
        <taxon>Streptophyta</taxon>
        <taxon>Embryophyta</taxon>
        <taxon>Tracheophyta</taxon>
        <taxon>Spermatophyta</taxon>
        <taxon>Magnoliopsida</taxon>
        <taxon>Liliopsida</taxon>
        <taxon>Poales</taxon>
        <taxon>Poaceae</taxon>
        <taxon>BOP clade</taxon>
        <taxon>Oryzoideae</taxon>
        <taxon>Oryzeae</taxon>
        <taxon>Oryzinae</taxon>
        <taxon>Oryza</taxon>
        <taxon>Oryza sativa</taxon>
    </lineage>
</organism>
<dbReference type="Gramene" id="Os04t0252850-00">
    <property type="protein sequence ID" value="Os04t0252850-00"/>
    <property type="gene ID" value="Os04g0252850"/>
</dbReference>
<sequence length="228" mass="23933">PNSSCRCLAGLLRGRRPDGLGLGLRLRRRRLLGLGDHLLLRRLALGASGGGLLGFGSGGVLLGFGGVLRWLRRCCLGGGGGRLGLGRVLGGVGELVGGLNLDELALGSEPAQLDGEHLLVVGRQRRPVLLLHVLGDGVRARAGPLLKHRDRLLDHLEIRRVGGATGGGGGLCLLLLRRRRGLGSAGGGLGHGRHRNFASRPLWNYHYSLLGVLLISRRELDGSVGTVS</sequence>
<keyword evidence="1" id="KW-0812">Transmembrane</keyword>
<protein>
    <submittedName>
        <fullName evidence="2">Os04g0252850 protein</fullName>
    </submittedName>
</protein>
<dbReference type="PaxDb" id="39947-A0A0N7KIQ5"/>
<evidence type="ECO:0000256" key="1">
    <source>
        <dbReference type="SAM" id="Phobius"/>
    </source>
</evidence>
<keyword evidence="1" id="KW-0472">Membrane</keyword>
<dbReference type="Proteomes" id="UP000059680">
    <property type="component" value="Chromosome 4"/>
</dbReference>
<feature type="transmembrane region" description="Helical" evidence="1">
    <location>
        <begin position="43"/>
        <end position="64"/>
    </location>
</feature>
<evidence type="ECO:0000313" key="2">
    <source>
        <dbReference type="EMBL" id="BAS88273.1"/>
    </source>
</evidence>
<feature type="non-terminal residue" evidence="2">
    <location>
        <position position="1"/>
    </location>
</feature>
<dbReference type="AlphaFoldDB" id="A0A0N7KIQ5"/>
<reference evidence="2 3" key="3">
    <citation type="journal article" date="2013" name="Rice">
        <title>Improvement of the Oryza sativa Nipponbare reference genome using next generation sequence and optical map data.</title>
        <authorList>
            <person name="Kawahara Y."/>
            <person name="de la Bastide M."/>
            <person name="Hamilton J.P."/>
            <person name="Kanamori H."/>
            <person name="McCombie W.R."/>
            <person name="Ouyang S."/>
            <person name="Schwartz D.C."/>
            <person name="Tanaka T."/>
            <person name="Wu J."/>
            <person name="Zhou S."/>
            <person name="Childs K.L."/>
            <person name="Davidson R.M."/>
            <person name="Lin H."/>
            <person name="Quesada-Ocampo L."/>
            <person name="Vaillancourt B."/>
            <person name="Sakai H."/>
            <person name="Lee S.S."/>
            <person name="Kim J."/>
            <person name="Numa H."/>
            <person name="Itoh T."/>
            <person name="Buell C.R."/>
            <person name="Matsumoto T."/>
        </authorList>
    </citation>
    <scope>NUCLEOTIDE SEQUENCE [LARGE SCALE GENOMIC DNA]</scope>
    <source>
        <strain evidence="3">cv. Nipponbare</strain>
    </source>
</reference>
<dbReference type="EMBL" id="AP014960">
    <property type="protein sequence ID" value="BAS88273.1"/>
    <property type="molecule type" value="Genomic_DNA"/>
</dbReference>
<dbReference type="InParanoid" id="A0A0N7KIQ5"/>
<evidence type="ECO:0000313" key="3">
    <source>
        <dbReference type="Proteomes" id="UP000059680"/>
    </source>
</evidence>
<reference evidence="3" key="1">
    <citation type="journal article" date="2005" name="Nature">
        <title>The map-based sequence of the rice genome.</title>
        <authorList>
            <consortium name="International rice genome sequencing project (IRGSP)"/>
            <person name="Matsumoto T."/>
            <person name="Wu J."/>
            <person name="Kanamori H."/>
            <person name="Katayose Y."/>
            <person name="Fujisawa M."/>
            <person name="Namiki N."/>
            <person name="Mizuno H."/>
            <person name="Yamamoto K."/>
            <person name="Antonio B.A."/>
            <person name="Baba T."/>
            <person name="Sakata K."/>
            <person name="Nagamura Y."/>
            <person name="Aoki H."/>
            <person name="Arikawa K."/>
            <person name="Arita K."/>
            <person name="Bito T."/>
            <person name="Chiden Y."/>
            <person name="Fujitsuka N."/>
            <person name="Fukunaka R."/>
            <person name="Hamada M."/>
            <person name="Harada C."/>
            <person name="Hayashi A."/>
            <person name="Hijishita S."/>
            <person name="Honda M."/>
            <person name="Hosokawa S."/>
            <person name="Ichikawa Y."/>
            <person name="Idonuma A."/>
            <person name="Iijima M."/>
            <person name="Ikeda M."/>
            <person name="Ikeno M."/>
            <person name="Ito K."/>
            <person name="Ito S."/>
            <person name="Ito T."/>
            <person name="Ito Y."/>
            <person name="Ito Y."/>
            <person name="Iwabuchi A."/>
            <person name="Kamiya K."/>
            <person name="Karasawa W."/>
            <person name="Kurita K."/>
            <person name="Katagiri S."/>
            <person name="Kikuta A."/>
            <person name="Kobayashi H."/>
            <person name="Kobayashi N."/>
            <person name="Machita K."/>
            <person name="Maehara T."/>
            <person name="Masukawa M."/>
            <person name="Mizubayashi T."/>
            <person name="Mukai Y."/>
            <person name="Nagasaki H."/>
            <person name="Nagata Y."/>
            <person name="Naito S."/>
            <person name="Nakashima M."/>
            <person name="Nakama Y."/>
            <person name="Nakamichi Y."/>
            <person name="Nakamura M."/>
            <person name="Meguro A."/>
            <person name="Negishi M."/>
            <person name="Ohta I."/>
            <person name="Ohta T."/>
            <person name="Okamoto M."/>
            <person name="Ono N."/>
            <person name="Saji S."/>
            <person name="Sakaguchi M."/>
            <person name="Sakai K."/>
            <person name="Shibata M."/>
            <person name="Shimokawa T."/>
            <person name="Song J."/>
            <person name="Takazaki Y."/>
            <person name="Terasawa K."/>
            <person name="Tsugane M."/>
            <person name="Tsuji K."/>
            <person name="Ueda S."/>
            <person name="Waki K."/>
            <person name="Yamagata H."/>
            <person name="Yamamoto M."/>
            <person name="Yamamoto S."/>
            <person name="Yamane H."/>
            <person name="Yoshiki S."/>
            <person name="Yoshihara R."/>
            <person name="Yukawa K."/>
            <person name="Zhong H."/>
            <person name="Yano M."/>
            <person name="Yuan Q."/>
            <person name="Ouyang S."/>
            <person name="Liu J."/>
            <person name="Jones K.M."/>
            <person name="Gansberger K."/>
            <person name="Moffat K."/>
            <person name="Hill J."/>
            <person name="Bera J."/>
            <person name="Fadrosh D."/>
            <person name="Jin S."/>
            <person name="Johri S."/>
            <person name="Kim M."/>
            <person name="Overton L."/>
            <person name="Reardon M."/>
            <person name="Tsitrin T."/>
            <person name="Vuong H."/>
            <person name="Weaver B."/>
            <person name="Ciecko A."/>
            <person name="Tallon L."/>
            <person name="Jackson J."/>
            <person name="Pai G."/>
            <person name="Aken S.V."/>
            <person name="Utterback T."/>
            <person name="Reidmuller S."/>
            <person name="Feldblyum T."/>
            <person name="Hsiao J."/>
            <person name="Zismann V."/>
            <person name="Iobst S."/>
            <person name="de Vazeille A.R."/>
            <person name="Buell C.R."/>
            <person name="Ying K."/>
            <person name="Li Y."/>
            <person name="Lu T."/>
            <person name="Huang Y."/>
            <person name="Zhao Q."/>
            <person name="Feng Q."/>
            <person name="Zhang L."/>
            <person name="Zhu J."/>
            <person name="Weng Q."/>
            <person name="Mu J."/>
            <person name="Lu Y."/>
            <person name="Fan D."/>
            <person name="Liu Y."/>
            <person name="Guan J."/>
            <person name="Zhang Y."/>
            <person name="Yu S."/>
            <person name="Liu X."/>
            <person name="Zhang Y."/>
            <person name="Hong G."/>
            <person name="Han B."/>
            <person name="Choisne N."/>
            <person name="Demange N."/>
            <person name="Orjeda G."/>
            <person name="Samain S."/>
            <person name="Cattolico L."/>
            <person name="Pelletier E."/>
            <person name="Couloux A."/>
            <person name="Segurens B."/>
            <person name="Wincker P."/>
            <person name="D'Hont A."/>
            <person name="Scarpelli C."/>
            <person name="Weissenbach J."/>
            <person name="Salanoubat M."/>
            <person name="Quetier F."/>
            <person name="Yu Y."/>
            <person name="Kim H.R."/>
            <person name="Rambo T."/>
            <person name="Currie J."/>
            <person name="Collura K."/>
            <person name="Luo M."/>
            <person name="Yang T."/>
            <person name="Ammiraju J.S.S."/>
            <person name="Engler F."/>
            <person name="Soderlund C."/>
            <person name="Wing R.A."/>
            <person name="Palmer L.E."/>
            <person name="de la Bastide M."/>
            <person name="Spiegel L."/>
            <person name="Nascimento L."/>
            <person name="Zutavern T."/>
            <person name="O'Shaughnessy A."/>
            <person name="Dike S."/>
            <person name="Dedhia N."/>
            <person name="Preston R."/>
            <person name="Balija V."/>
            <person name="McCombie W.R."/>
            <person name="Chow T."/>
            <person name="Chen H."/>
            <person name="Chung M."/>
            <person name="Chen C."/>
            <person name="Shaw J."/>
            <person name="Wu H."/>
            <person name="Hsiao K."/>
            <person name="Chao Y."/>
            <person name="Chu M."/>
            <person name="Cheng C."/>
            <person name="Hour A."/>
            <person name="Lee P."/>
            <person name="Lin S."/>
            <person name="Lin Y."/>
            <person name="Liou J."/>
            <person name="Liu S."/>
            <person name="Hsing Y."/>
            <person name="Raghuvanshi S."/>
            <person name="Mohanty A."/>
            <person name="Bharti A.K."/>
            <person name="Gaur A."/>
            <person name="Gupta V."/>
            <person name="Kumar D."/>
            <person name="Ravi V."/>
            <person name="Vij S."/>
            <person name="Kapur A."/>
            <person name="Khurana P."/>
            <person name="Khurana P."/>
            <person name="Khurana J.P."/>
            <person name="Tyagi A.K."/>
            <person name="Gaikwad K."/>
            <person name="Singh A."/>
            <person name="Dalal V."/>
            <person name="Srivastava S."/>
            <person name="Dixit A."/>
            <person name="Pal A.K."/>
            <person name="Ghazi I.A."/>
            <person name="Yadav M."/>
            <person name="Pandit A."/>
            <person name="Bhargava A."/>
            <person name="Sureshbabu K."/>
            <person name="Batra K."/>
            <person name="Sharma T.R."/>
            <person name="Mohapatra T."/>
            <person name="Singh N.K."/>
            <person name="Messing J."/>
            <person name="Nelson A.B."/>
            <person name="Fuks G."/>
            <person name="Kavchok S."/>
            <person name="Keizer G."/>
            <person name="Linton E."/>
            <person name="Llaca V."/>
            <person name="Song R."/>
            <person name="Tanyolac B."/>
            <person name="Young S."/>
            <person name="Ho-Il K."/>
            <person name="Hahn J.H."/>
            <person name="Sangsakoo G."/>
            <person name="Vanavichit A."/>
            <person name="de Mattos Luiz.A.T."/>
            <person name="Zimmer P.D."/>
            <person name="Malone G."/>
            <person name="Dellagostin O."/>
            <person name="de Oliveira A.C."/>
            <person name="Bevan M."/>
            <person name="Bancroft I."/>
            <person name="Minx P."/>
            <person name="Cordum H."/>
            <person name="Wilson R."/>
            <person name="Cheng Z."/>
            <person name="Jin W."/>
            <person name="Jiang J."/>
            <person name="Leong S.A."/>
            <person name="Iwama H."/>
            <person name="Gojobori T."/>
            <person name="Itoh T."/>
            <person name="Niimura Y."/>
            <person name="Fujii Y."/>
            <person name="Habara T."/>
            <person name="Sakai H."/>
            <person name="Sato Y."/>
            <person name="Wilson G."/>
            <person name="Kumar K."/>
            <person name="McCouch S."/>
            <person name="Juretic N."/>
            <person name="Hoen D."/>
            <person name="Wright S."/>
            <person name="Bruskiewich R."/>
            <person name="Bureau T."/>
            <person name="Miyao A."/>
            <person name="Hirochika H."/>
            <person name="Nishikawa T."/>
            <person name="Kadowaki K."/>
            <person name="Sugiura M."/>
            <person name="Burr B."/>
            <person name="Sasaki T."/>
        </authorList>
    </citation>
    <scope>NUCLEOTIDE SEQUENCE [LARGE SCALE GENOMIC DNA]</scope>
    <source>
        <strain evidence="3">cv. Nipponbare</strain>
    </source>
</reference>
<gene>
    <name evidence="2" type="ordered locus">Os04g0252850</name>
    <name evidence="2" type="ORF">OSNPB_040252850</name>
</gene>
<keyword evidence="3" id="KW-1185">Reference proteome</keyword>
<proteinExistence type="predicted"/>
<name>A0A0N7KIQ5_ORYSJ</name>
<keyword evidence="1" id="KW-1133">Transmembrane helix</keyword>
<reference evidence="2 3" key="2">
    <citation type="journal article" date="2013" name="Plant Cell Physiol.">
        <title>Rice Annotation Project Database (RAP-DB): an integrative and interactive database for rice genomics.</title>
        <authorList>
            <person name="Sakai H."/>
            <person name="Lee S.S."/>
            <person name="Tanaka T."/>
            <person name="Numa H."/>
            <person name="Kim J."/>
            <person name="Kawahara Y."/>
            <person name="Wakimoto H."/>
            <person name="Yang C.C."/>
            <person name="Iwamoto M."/>
            <person name="Abe T."/>
            <person name="Yamada Y."/>
            <person name="Muto A."/>
            <person name="Inokuchi H."/>
            <person name="Ikemura T."/>
            <person name="Matsumoto T."/>
            <person name="Sasaki T."/>
            <person name="Itoh T."/>
        </authorList>
    </citation>
    <scope>NUCLEOTIDE SEQUENCE [LARGE SCALE GENOMIC DNA]</scope>
    <source>
        <strain evidence="3">cv. Nipponbare</strain>
    </source>
</reference>